<organism evidence="2 3">
    <name type="scientific">Trapa incisa</name>
    <dbReference type="NCBI Taxonomy" id="236973"/>
    <lineage>
        <taxon>Eukaryota</taxon>
        <taxon>Viridiplantae</taxon>
        <taxon>Streptophyta</taxon>
        <taxon>Embryophyta</taxon>
        <taxon>Tracheophyta</taxon>
        <taxon>Spermatophyta</taxon>
        <taxon>Magnoliopsida</taxon>
        <taxon>eudicotyledons</taxon>
        <taxon>Gunneridae</taxon>
        <taxon>Pentapetalae</taxon>
        <taxon>rosids</taxon>
        <taxon>malvids</taxon>
        <taxon>Myrtales</taxon>
        <taxon>Lythraceae</taxon>
        <taxon>Trapa</taxon>
    </lineage>
</organism>
<keyword evidence="1" id="KW-1133">Transmembrane helix</keyword>
<evidence type="ECO:0000256" key="1">
    <source>
        <dbReference type="SAM" id="Phobius"/>
    </source>
</evidence>
<comment type="caution">
    <text evidence="2">The sequence shown here is derived from an EMBL/GenBank/DDBJ whole genome shotgun (WGS) entry which is preliminary data.</text>
</comment>
<sequence>MVGHYGLSTPGLVDQLAAIAGTMNSLYSLPKSRLSGGINTHRHRNLPNSSISPNVLACPQFSTSFVIDVVVLIAVTGAFGFLLYPSIKFMALKSIVAIEMVFYAVRDEISHDPLIYGSLGLSMLFSCLAMWVFVMCTMSRTCRNPNCKGLRRAAEFDIQIENEDCMKSPSAPNGSSTCRFELPANRQQELEAELRKIAPPNGRVVVVFRARCGCSVRMLEVPGAKKPRKIKK</sequence>
<evidence type="ECO:0008006" key="4">
    <source>
        <dbReference type="Google" id="ProtNLM"/>
    </source>
</evidence>
<protein>
    <recommendedName>
        <fullName evidence="4">Ribosomal protein L34e superfamily protein</fullName>
    </recommendedName>
</protein>
<keyword evidence="1" id="KW-0472">Membrane</keyword>
<keyword evidence="3" id="KW-1185">Reference proteome</keyword>
<dbReference type="EMBL" id="JAXIOK010000018">
    <property type="protein sequence ID" value="KAK4749221.1"/>
    <property type="molecule type" value="Genomic_DNA"/>
</dbReference>
<dbReference type="AlphaFoldDB" id="A0AAN7GQM4"/>
<keyword evidence="1" id="KW-0812">Transmembrane</keyword>
<gene>
    <name evidence="2" type="ORF">SAY87_026670</name>
</gene>
<accession>A0AAN7GQM4</accession>
<feature type="transmembrane region" description="Helical" evidence="1">
    <location>
        <begin position="65"/>
        <end position="84"/>
    </location>
</feature>
<proteinExistence type="predicted"/>
<reference evidence="2 3" key="1">
    <citation type="journal article" date="2023" name="Hortic Res">
        <title>Pangenome of water caltrop reveals structural variations and asymmetric subgenome divergence after allopolyploidization.</title>
        <authorList>
            <person name="Zhang X."/>
            <person name="Chen Y."/>
            <person name="Wang L."/>
            <person name="Yuan Y."/>
            <person name="Fang M."/>
            <person name="Shi L."/>
            <person name="Lu R."/>
            <person name="Comes H.P."/>
            <person name="Ma Y."/>
            <person name="Chen Y."/>
            <person name="Huang G."/>
            <person name="Zhou Y."/>
            <person name="Zheng Z."/>
            <person name="Qiu Y."/>
        </authorList>
    </citation>
    <scope>NUCLEOTIDE SEQUENCE [LARGE SCALE GENOMIC DNA]</scope>
    <source>
        <tissue evidence="2">Roots</tissue>
    </source>
</reference>
<dbReference type="PANTHER" id="PTHR46996:SF4">
    <property type="entry name" value="RIBOSOMAL PROTEIN L34E SUPERFAMILY PROTEIN"/>
    <property type="match status" value="1"/>
</dbReference>
<dbReference type="PANTHER" id="PTHR46996">
    <property type="entry name" value="OS05G0488500 PROTEIN"/>
    <property type="match status" value="1"/>
</dbReference>
<evidence type="ECO:0000313" key="2">
    <source>
        <dbReference type="EMBL" id="KAK4749221.1"/>
    </source>
</evidence>
<name>A0AAN7GQM4_9MYRT</name>
<dbReference type="Proteomes" id="UP001345219">
    <property type="component" value="Chromosome 21"/>
</dbReference>
<evidence type="ECO:0000313" key="3">
    <source>
        <dbReference type="Proteomes" id="UP001345219"/>
    </source>
</evidence>
<feature type="transmembrane region" description="Helical" evidence="1">
    <location>
        <begin position="114"/>
        <end position="134"/>
    </location>
</feature>